<dbReference type="EMBL" id="FO082820">
    <property type="protein sequence ID" value="CCF19134.1"/>
    <property type="molecule type" value="Genomic_DNA"/>
</dbReference>
<dbReference type="AlphaFoldDB" id="L0NE46"/>
<name>L0NE46_9HYPH</name>
<reference evidence="1 2" key="1">
    <citation type="journal article" date="2013" name="Genome Biol. Evol.">
        <title>Life in an arsenic-containing gold mine: genome and physiology of the autotrophic arsenite-oxidizing bacterium rhizobium sp. NT-26.</title>
        <authorList>
            <person name="Andres J."/>
            <person name="Arsene-Ploetze F."/>
            <person name="Barbe V."/>
            <person name="Brochier-Armanet C."/>
            <person name="Cleiss-Arnold J."/>
            <person name="Coppee J.Y."/>
            <person name="Dillies M.A."/>
            <person name="Geist"/>
            <person name="L"/>
            <person name="Joublin A."/>
            <person name="Koechler S."/>
            <person name="Lassalle F."/>
            <person name="Marchal M."/>
            <person name="Medigue C."/>
            <person name="Muller D."/>
            <person name="Nesme X."/>
            <person name="Plewniak F."/>
            <person name="Proux C."/>
            <person name="Ramirez-Bahena M.H."/>
            <person name="Schenowitz C."/>
            <person name="Sismeiro O."/>
            <person name="Vallenet D."/>
            <person name="Santini J.M."/>
            <person name="Bertin P.N."/>
        </authorList>
    </citation>
    <scope>NUCLEOTIDE SEQUENCE [LARGE SCALE GENOMIC DNA]</scope>
    <source>
        <strain evidence="1 2">NT-26</strain>
    </source>
</reference>
<gene>
    <name evidence="1" type="ORF">NT26_1410</name>
</gene>
<organism evidence="1 2">
    <name type="scientific">Pseudorhizobium banfieldiae</name>
    <dbReference type="NCBI Taxonomy" id="1125847"/>
    <lineage>
        <taxon>Bacteria</taxon>
        <taxon>Pseudomonadati</taxon>
        <taxon>Pseudomonadota</taxon>
        <taxon>Alphaproteobacteria</taxon>
        <taxon>Hyphomicrobiales</taxon>
        <taxon>Rhizobiaceae</taxon>
        <taxon>Rhizobium/Agrobacterium group</taxon>
        <taxon>Pseudorhizobium</taxon>
    </lineage>
</organism>
<dbReference type="KEGG" id="rht:NT26_1410"/>
<evidence type="ECO:0000313" key="2">
    <source>
        <dbReference type="Proteomes" id="UP000010792"/>
    </source>
</evidence>
<protein>
    <submittedName>
        <fullName evidence="1">Uncharacterized protein</fullName>
    </submittedName>
</protein>
<dbReference type="STRING" id="1125847.NT26_1410"/>
<accession>L0NE46</accession>
<dbReference type="Proteomes" id="UP000010792">
    <property type="component" value="Chromosome"/>
</dbReference>
<keyword evidence="2" id="KW-1185">Reference proteome</keyword>
<dbReference type="RefSeq" id="WP_052638029.1">
    <property type="nucleotide sequence ID" value="NZ_FO082820.1"/>
</dbReference>
<sequence>MAEERETAASIVWLLGPIKVKAKDDKIVFTFAGRTTGGEVRKLSLIYHAHTRLFGASNGAAPNEGQWRKLQQPGDLFGLGREVNGSGKLRDLLKSQLTPEQVARCVALSLTHGRK</sequence>
<evidence type="ECO:0000313" key="1">
    <source>
        <dbReference type="EMBL" id="CCF19134.1"/>
    </source>
</evidence>
<proteinExistence type="predicted"/>